<reference evidence="1 2" key="1">
    <citation type="journal article" date="2022" name="Hortic Res">
        <title>A haplotype resolved chromosomal level avocado genome allows analysis of novel avocado genes.</title>
        <authorList>
            <person name="Nath O."/>
            <person name="Fletcher S.J."/>
            <person name="Hayward A."/>
            <person name="Shaw L.M."/>
            <person name="Masouleh A.K."/>
            <person name="Furtado A."/>
            <person name="Henry R.J."/>
            <person name="Mitter N."/>
        </authorList>
    </citation>
    <scope>NUCLEOTIDE SEQUENCE [LARGE SCALE GENOMIC DNA]</scope>
    <source>
        <strain evidence="2">cv. Hass</strain>
    </source>
</reference>
<protein>
    <submittedName>
        <fullName evidence="1">Uncharacterized protein</fullName>
    </submittedName>
</protein>
<keyword evidence="2" id="KW-1185">Reference proteome</keyword>
<proteinExistence type="predicted"/>
<evidence type="ECO:0000313" key="1">
    <source>
        <dbReference type="EMBL" id="KAJ8632182.1"/>
    </source>
</evidence>
<organism evidence="1 2">
    <name type="scientific">Persea americana</name>
    <name type="common">Avocado</name>
    <dbReference type="NCBI Taxonomy" id="3435"/>
    <lineage>
        <taxon>Eukaryota</taxon>
        <taxon>Viridiplantae</taxon>
        <taxon>Streptophyta</taxon>
        <taxon>Embryophyta</taxon>
        <taxon>Tracheophyta</taxon>
        <taxon>Spermatophyta</taxon>
        <taxon>Magnoliopsida</taxon>
        <taxon>Magnoliidae</taxon>
        <taxon>Laurales</taxon>
        <taxon>Lauraceae</taxon>
        <taxon>Persea</taxon>
    </lineage>
</organism>
<evidence type="ECO:0000313" key="2">
    <source>
        <dbReference type="Proteomes" id="UP001234297"/>
    </source>
</evidence>
<sequence length="733" mass="81369">MGLRGCSINGVLDTSKFSEPMPWIGLYVALGSLLCFLAMAADAYSGIRRGKLWFPCRYFSINAASLTLLSIITKLPADLNTSMPSRQDQLTKLSSTVLLCTVMSNFMPSLGKMEDSELLTNIVALAILVVTITVNVGIQMGTGVIYAFIPEHAVIMLFMLLLLVLLAFSALTVPTTKKILQHGYKLKYQQASGGRCYEAVKPDRFSVTKLKEDVKKYWMMAHTSGPQYVQARSVTGTASGVLCILSSLILVEAAVRSLTKGSMNFCSGESDYKWSSALILVSQGLAVAAGTIAPAFRWFHSVGMRCHMIGKGCCRDELKVEWYWVKRLEGWKESLLPFSISTRTCRKVVHVSRHWILDFLIGIQSAVVITSKLIRLASLLILCLFSKMLPSFNCAKLRRKLRPIGSSSGGPGMESMPLNLCDFVLHLDGEEGVVQMIMRKGCEATEKWIHKGTKKQPTHLIDLLTKSTRSQGYKGVGEFDSDNVPSIISEKPPNCWSLAVATLTSIAFALPNVDRKMIKSLLCSVNEGLRYARIIEQNLDRKELTNTRAAADIVWVCVDLHDRWLDEDLHKLAFGEESAKTVIEKLAAIGKKCVLDFATTRHGKGKRPQDWPPKILAANSMYRIGKTILQDYNDKLGMDGTLFEWLQTTIADLLAACLTNLPHMIHMECICSSIEVRELRVRKAAYLVGEVENILMTLGQQAFPDMDPDRTAFVDEWRLSKQKDAAGPFTAPL</sequence>
<name>A0ACC2LFN7_PERAE</name>
<gene>
    <name evidence="1" type="ORF">MRB53_025518</name>
</gene>
<dbReference type="EMBL" id="CM056816">
    <property type="protein sequence ID" value="KAJ8632182.1"/>
    <property type="molecule type" value="Genomic_DNA"/>
</dbReference>
<accession>A0ACC2LFN7</accession>
<dbReference type="Proteomes" id="UP001234297">
    <property type="component" value="Chromosome 8"/>
</dbReference>
<comment type="caution">
    <text evidence="1">The sequence shown here is derived from an EMBL/GenBank/DDBJ whole genome shotgun (WGS) entry which is preliminary data.</text>
</comment>